<dbReference type="InterPro" id="IPR002347">
    <property type="entry name" value="SDR_fam"/>
</dbReference>
<evidence type="ECO:0000256" key="4">
    <source>
        <dbReference type="ARBA" id="ARBA00026118"/>
    </source>
</evidence>
<dbReference type="InterPro" id="IPR027973">
    <property type="entry name" value="FSAF1-like"/>
</dbReference>
<dbReference type="InterPro" id="IPR036291">
    <property type="entry name" value="NAD(P)-bd_dom_sf"/>
</dbReference>
<dbReference type="InterPro" id="IPR045313">
    <property type="entry name" value="CBR1-like"/>
</dbReference>
<dbReference type="Proteomes" id="UP001153737">
    <property type="component" value="Chromosome 6"/>
</dbReference>
<dbReference type="PRINTS" id="PR00081">
    <property type="entry name" value="GDHRDH"/>
</dbReference>
<dbReference type="PANTHER" id="PTHR43963">
    <property type="entry name" value="CARBONYL REDUCTASE 1-RELATED"/>
    <property type="match status" value="1"/>
</dbReference>
<dbReference type="PANTHER" id="PTHR43963:SF4">
    <property type="entry name" value="CARBONYL REDUCTASE (NADPH)"/>
    <property type="match status" value="1"/>
</dbReference>
<reference evidence="5" key="2">
    <citation type="submission" date="2022-10" db="EMBL/GenBank/DDBJ databases">
        <authorList>
            <consortium name="ENA_rothamsted_submissions"/>
            <consortium name="culmorum"/>
            <person name="King R."/>
        </authorList>
    </citation>
    <scope>NUCLEOTIDE SEQUENCE</scope>
</reference>
<gene>
    <name evidence="5" type="ORF">PHAECO_LOCUS10085</name>
</gene>
<keyword evidence="6" id="KW-1185">Reference proteome</keyword>
<dbReference type="Gene3D" id="3.40.50.720">
    <property type="entry name" value="NAD(P)-binding Rossmann-like Domain"/>
    <property type="match status" value="1"/>
</dbReference>
<dbReference type="Pfam" id="PF00106">
    <property type="entry name" value="adh_short"/>
    <property type="match status" value="1"/>
</dbReference>
<protein>
    <recommendedName>
        <fullName evidence="4">carbonyl reductase (NADPH)</fullName>
        <ecNumber evidence="4">1.1.1.184</ecNumber>
    </recommendedName>
</protein>
<dbReference type="EMBL" id="OU896712">
    <property type="protein sequence ID" value="CAG9823094.1"/>
    <property type="molecule type" value="Genomic_DNA"/>
</dbReference>
<evidence type="ECO:0000313" key="5">
    <source>
        <dbReference type="EMBL" id="CAG9823094.1"/>
    </source>
</evidence>
<keyword evidence="3" id="KW-0560">Oxidoreductase</keyword>
<dbReference type="CDD" id="cd05324">
    <property type="entry name" value="carb_red_PTCR-like_SDR_c"/>
    <property type="match status" value="1"/>
</dbReference>
<sequence>MEENALAFIPSKASALQKNSEFHAVVYESYKSKKTTRVPEIVPEEISPKKDRLFDIKRAKQEVIKFGTSGFDSQKKEEAKINLLIKLGAKPPKNKNQNYKLLLTEKKKKKEAELKLETFQQLGKNKFGKSNAKGKSFDRKRRKGKGDLLDIYGKVKHRPDNKVESSTMSTQKVAIVTGSNKGIGYAIVKGLCEKYKGLVYLTSRDEGRGKAAIEKLKKLGFNPLFHQLDILDQTSVDTFRDYIKETHGGIDILVNNAAIAFNVDAKETIGVQAEETIKVNYFGTLRVCQSLFPLLRNNARVVNISSSAGKLARIPSADLRAKLSRKDLTIPQLNELVEKFVRAAKEGKMQQDGWGSSTYVVSKVALTALTFIQQRQFDEEKPDRHVAVNAVHPGYVDTDMTNHKGPLTIEEGARAALFLALEAELRGQFVWEDCTVVDWYN</sequence>
<dbReference type="GO" id="GO:0004090">
    <property type="term" value="F:carbonyl reductase (NADPH) activity"/>
    <property type="evidence" value="ECO:0007669"/>
    <property type="project" value="UniProtKB-EC"/>
</dbReference>
<dbReference type="EC" id="1.1.1.184" evidence="4"/>
<comment type="similarity">
    <text evidence="1">Belongs to the short-chain dehydrogenases/reductases (SDR) family.</text>
</comment>
<proteinExistence type="inferred from homology"/>
<dbReference type="SUPFAM" id="SSF51735">
    <property type="entry name" value="NAD(P)-binding Rossmann-fold domains"/>
    <property type="match status" value="1"/>
</dbReference>
<name>A0A9N9SK48_PHACE</name>
<dbReference type="Pfam" id="PF15375">
    <property type="entry name" value="FSAF1"/>
    <property type="match status" value="1"/>
</dbReference>
<evidence type="ECO:0000256" key="1">
    <source>
        <dbReference type="ARBA" id="ARBA00006484"/>
    </source>
</evidence>
<organism evidence="5 6">
    <name type="scientific">Phaedon cochleariae</name>
    <name type="common">Mustard beetle</name>
    <dbReference type="NCBI Taxonomy" id="80249"/>
    <lineage>
        <taxon>Eukaryota</taxon>
        <taxon>Metazoa</taxon>
        <taxon>Ecdysozoa</taxon>
        <taxon>Arthropoda</taxon>
        <taxon>Hexapoda</taxon>
        <taxon>Insecta</taxon>
        <taxon>Pterygota</taxon>
        <taxon>Neoptera</taxon>
        <taxon>Endopterygota</taxon>
        <taxon>Coleoptera</taxon>
        <taxon>Polyphaga</taxon>
        <taxon>Cucujiformia</taxon>
        <taxon>Chrysomeloidea</taxon>
        <taxon>Chrysomelidae</taxon>
        <taxon>Chrysomelinae</taxon>
        <taxon>Chrysomelini</taxon>
        <taxon>Phaedon</taxon>
    </lineage>
</organism>
<evidence type="ECO:0000256" key="2">
    <source>
        <dbReference type="ARBA" id="ARBA00022857"/>
    </source>
</evidence>
<evidence type="ECO:0000313" key="6">
    <source>
        <dbReference type="Proteomes" id="UP001153737"/>
    </source>
</evidence>
<accession>A0A9N9SK48</accession>
<reference evidence="5" key="1">
    <citation type="submission" date="2022-01" db="EMBL/GenBank/DDBJ databases">
        <authorList>
            <person name="King R."/>
        </authorList>
    </citation>
    <scope>NUCLEOTIDE SEQUENCE</scope>
</reference>
<evidence type="ECO:0000256" key="3">
    <source>
        <dbReference type="ARBA" id="ARBA00023002"/>
    </source>
</evidence>
<dbReference type="AlphaFoldDB" id="A0A9N9SK48"/>
<keyword evidence="2" id="KW-0521">NADP</keyword>
<dbReference type="OrthoDB" id="7289984at2759"/>